<proteinExistence type="predicted"/>
<keyword evidence="2" id="KW-1185">Reference proteome</keyword>
<accession>A0A4Y3RM19</accession>
<dbReference type="SUPFAM" id="SSF54909">
    <property type="entry name" value="Dimeric alpha+beta barrel"/>
    <property type="match status" value="1"/>
</dbReference>
<dbReference type="InterPro" id="IPR011008">
    <property type="entry name" value="Dimeric_a/b-barrel"/>
</dbReference>
<evidence type="ECO:0008006" key="3">
    <source>
        <dbReference type="Google" id="ProtNLM"/>
    </source>
</evidence>
<reference evidence="1 2" key="1">
    <citation type="submission" date="2019-06" db="EMBL/GenBank/DDBJ databases">
        <title>Whole genome shotgun sequence of Streptomyces gardneri NBRC 12865.</title>
        <authorList>
            <person name="Hosoyama A."/>
            <person name="Uohara A."/>
            <person name="Ohji S."/>
            <person name="Ichikawa N."/>
        </authorList>
    </citation>
    <scope>NUCLEOTIDE SEQUENCE [LARGE SCALE GENOMIC DNA]</scope>
    <source>
        <strain evidence="1 2">NBRC 12865</strain>
    </source>
</reference>
<protein>
    <recommendedName>
        <fullName evidence="3">ABM domain-containing protein</fullName>
    </recommendedName>
</protein>
<dbReference type="EMBL" id="BJMN01000020">
    <property type="protein sequence ID" value="GEB57767.1"/>
    <property type="molecule type" value="Genomic_DNA"/>
</dbReference>
<name>A0A4Y3RM19_9ACTN</name>
<evidence type="ECO:0000313" key="2">
    <source>
        <dbReference type="Proteomes" id="UP000315226"/>
    </source>
</evidence>
<dbReference type="Proteomes" id="UP000315226">
    <property type="component" value="Unassembled WGS sequence"/>
</dbReference>
<gene>
    <name evidence="1" type="ORF">SGA01_33720</name>
</gene>
<organism evidence="1 2">
    <name type="scientific">Streptomyces gardneri</name>
    <dbReference type="NCBI Taxonomy" id="66892"/>
    <lineage>
        <taxon>Bacteria</taxon>
        <taxon>Bacillati</taxon>
        <taxon>Actinomycetota</taxon>
        <taxon>Actinomycetes</taxon>
        <taxon>Kitasatosporales</taxon>
        <taxon>Streptomycetaceae</taxon>
        <taxon>Streptomyces</taxon>
    </lineage>
</organism>
<evidence type="ECO:0000313" key="1">
    <source>
        <dbReference type="EMBL" id="GEB57767.1"/>
    </source>
</evidence>
<comment type="caution">
    <text evidence="1">The sequence shown here is derived from an EMBL/GenBank/DDBJ whole genome shotgun (WGS) entry which is preliminary data.</text>
</comment>
<dbReference type="AlphaFoldDB" id="A0A4Y3RM19"/>
<sequence>MEPILPPRSPVARSGPVAVRGGGGAGLLIGTLSRHAYRSSTMAVIITVEIPGRTQAEYEATHAQLIDAEWWPPQGFIAHAAGPDGTGGWRVVDFWDSEDDFLAFVEKARPIFERTGMPPVLPKVQEAVNVILK</sequence>